<evidence type="ECO:0000313" key="2">
    <source>
        <dbReference type="EMBL" id="MDR5892296.1"/>
    </source>
</evidence>
<dbReference type="RefSeq" id="WP_302141254.1">
    <property type="nucleotide sequence ID" value="NZ_JARWAL010000004.1"/>
</dbReference>
<sequence>MMRTFLPPGAGRSSALPLLVLSLLSLSLLVSPAALANDYPTESRVDYVLGCMAANGNSYLTMQKCSCSIDVIAEHLSYETYEQVATVMGMQDQRGELGVLFRTERGMQDQVQALHQAQADANLRCF</sequence>
<gene>
    <name evidence="2" type="ORF">QC820_05660</name>
</gene>
<evidence type="ECO:0000313" key="3">
    <source>
        <dbReference type="Proteomes" id="UP001252270"/>
    </source>
</evidence>
<evidence type="ECO:0000256" key="1">
    <source>
        <dbReference type="SAM" id="SignalP"/>
    </source>
</evidence>
<feature type="chain" id="PRO_5047454222" evidence="1">
    <location>
        <begin position="37"/>
        <end position="126"/>
    </location>
</feature>
<feature type="signal peptide" evidence="1">
    <location>
        <begin position="1"/>
        <end position="36"/>
    </location>
</feature>
<keyword evidence="3" id="KW-1185">Reference proteome</keyword>
<reference evidence="2 3" key="1">
    <citation type="submission" date="2023-04" db="EMBL/GenBank/DDBJ databases">
        <title>A long-awaited taxogenomic arrangement of the family Halomonadaceae.</title>
        <authorList>
            <person name="De La Haba R."/>
            <person name="Chuvochina M."/>
            <person name="Wittouck S."/>
            <person name="Arahal D.R."/>
            <person name="Sanchez-Porro C."/>
            <person name="Hugenholtz P."/>
            <person name="Ventosa A."/>
        </authorList>
    </citation>
    <scope>NUCLEOTIDE SEQUENCE [LARGE SCALE GENOMIC DNA]</scope>
    <source>
        <strain evidence="2 3">DSM 17332</strain>
    </source>
</reference>
<organism evidence="2 3">
    <name type="scientific">Halomonas mongoliensis</name>
    <dbReference type="NCBI Taxonomy" id="321265"/>
    <lineage>
        <taxon>Bacteria</taxon>
        <taxon>Pseudomonadati</taxon>
        <taxon>Pseudomonadota</taxon>
        <taxon>Gammaproteobacteria</taxon>
        <taxon>Oceanospirillales</taxon>
        <taxon>Halomonadaceae</taxon>
        <taxon>Halomonas</taxon>
    </lineage>
</organism>
<accession>A0ABU1GL52</accession>
<keyword evidence="1" id="KW-0732">Signal</keyword>
<dbReference type="Proteomes" id="UP001252270">
    <property type="component" value="Unassembled WGS sequence"/>
</dbReference>
<protein>
    <submittedName>
        <fullName evidence="2">Uncharacterized protein</fullName>
    </submittedName>
</protein>
<name>A0ABU1GL52_9GAMM</name>
<comment type="caution">
    <text evidence="2">The sequence shown here is derived from an EMBL/GenBank/DDBJ whole genome shotgun (WGS) entry which is preliminary data.</text>
</comment>
<dbReference type="EMBL" id="JARWAL010000004">
    <property type="protein sequence ID" value="MDR5892296.1"/>
    <property type="molecule type" value="Genomic_DNA"/>
</dbReference>
<proteinExistence type="predicted"/>